<sequence>MCGAEIAIVILSQDGKVFSFGHPCVDTLVERFLGEEPPSTK</sequence>
<gene>
    <name evidence="1" type="ORF">MTR67_018707</name>
</gene>
<proteinExistence type="predicted"/>
<accession>A0AAF0QM93</accession>
<keyword evidence="2" id="KW-1185">Reference proteome</keyword>
<dbReference type="GO" id="GO:0003677">
    <property type="term" value="F:DNA binding"/>
    <property type="evidence" value="ECO:0007669"/>
    <property type="project" value="InterPro"/>
</dbReference>
<dbReference type="EMBL" id="CP133615">
    <property type="protein sequence ID" value="WMV25322.1"/>
    <property type="molecule type" value="Genomic_DNA"/>
</dbReference>
<protein>
    <recommendedName>
        <fullName evidence="3">MADS-box domain-containing protein</fullName>
    </recommendedName>
</protein>
<dbReference type="GO" id="GO:0046983">
    <property type="term" value="F:protein dimerization activity"/>
    <property type="evidence" value="ECO:0007669"/>
    <property type="project" value="InterPro"/>
</dbReference>
<evidence type="ECO:0008006" key="3">
    <source>
        <dbReference type="Google" id="ProtNLM"/>
    </source>
</evidence>
<dbReference type="Proteomes" id="UP001234989">
    <property type="component" value="Chromosome 4"/>
</dbReference>
<reference evidence="1" key="1">
    <citation type="submission" date="2023-08" db="EMBL/GenBank/DDBJ databases">
        <title>A de novo genome assembly of Solanum verrucosum Schlechtendal, a Mexican diploid species geographically isolated from the other diploid A-genome species in potato relatives.</title>
        <authorList>
            <person name="Hosaka K."/>
        </authorList>
    </citation>
    <scope>NUCLEOTIDE SEQUENCE</scope>
    <source>
        <tissue evidence="1">Young leaves</tissue>
    </source>
</reference>
<dbReference type="InterPro" id="IPR036879">
    <property type="entry name" value="TF_MADSbox_sf"/>
</dbReference>
<dbReference type="SUPFAM" id="SSF55455">
    <property type="entry name" value="SRF-like"/>
    <property type="match status" value="1"/>
</dbReference>
<organism evidence="1 2">
    <name type="scientific">Solanum verrucosum</name>
    <dbReference type="NCBI Taxonomy" id="315347"/>
    <lineage>
        <taxon>Eukaryota</taxon>
        <taxon>Viridiplantae</taxon>
        <taxon>Streptophyta</taxon>
        <taxon>Embryophyta</taxon>
        <taxon>Tracheophyta</taxon>
        <taxon>Spermatophyta</taxon>
        <taxon>Magnoliopsida</taxon>
        <taxon>eudicotyledons</taxon>
        <taxon>Gunneridae</taxon>
        <taxon>Pentapetalae</taxon>
        <taxon>asterids</taxon>
        <taxon>lamiids</taxon>
        <taxon>Solanales</taxon>
        <taxon>Solanaceae</taxon>
        <taxon>Solanoideae</taxon>
        <taxon>Solaneae</taxon>
        <taxon>Solanum</taxon>
    </lineage>
</organism>
<dbReference type="AlphaFoldDB" id="A0AAF0QM93"/>
<evidence type="ECO:0000313" key="2">
    <source>
        <dbReference type="Proteomes" id="UP001234989"/>
    </source>
</evidence>
<dbReference type="Gene3D" id="3.40.1810.10">
    <property type="entry name" value="Transcription factor, MADS-box"/>
    <property type="match status" value="1"/>
</dbReference>
<evidence type="ECO:0000313" key="1">
    <source>
        <dbReference type="EMBL" id="WMV25322.1"/>
    </source>
</evidence>
<name>A0AAF0QM93_SOLVR</name>